<reference evidence="2 3" key="1">
    <citation type="submission" date="2018-06" db="EMBL/GenBank/DDBJ databases">
        <title>Complete genome sequencing of Azospirillum sp. M2T2B2.</title>
        <authorList>
            <person name="Heo J."/>
            <person name="Kim S.-J."/>
            <person name="Kwon S.-W."/>
            <person name="Anandham R."/>
        </authorList>
    </citation>
    <scope>NUCLEOTIDE SEQUENCE [LARGE SCALE GENOMIC DNA]</scope>
    <source>
        <strain evidence="2 3">M2T2B2</strain>
        <plasmid evidence="2 3">unnamed1</plasmid>
    </source>
</reference>
<evidence type="ECO:0000256" key="1">
    <source>
        <dbReference type="SAM" id="MobiDB-lite"/>
    </source>
</evidence>
<dbReference type="InterPro" id="IPR029024">
    <property type="entry name" value="TerB-like"/>
</dbReference>
<organism evidence="2 3">
    <name type="scientific">Azospirillum ramasamyi</name>
    <dbReference type="NCBI Taxonomy" id="682998"/>
    <lineage>
        <taxon>Bacteria</taxon>
        <taxon>Pseudomonadati</taxon>
        <taxon>Pseudomonadota</taxon>
        <taxon>Alphaproteobacteria</taxon>
        <taxon>Rhodospirillales</taxon>
        <taxon>Azospirillaceae</taxon>
        <taxon>Azospirillum</taxon>
    </lineage>
</organism>
<gene>
    <name evidence="2" type="ORF">DM194_13235</name>
</gene>
<accession>A0A2U9SDD7</accession>
<dbReference type="Pfam" id="PF04391">
    <property type="entry name" value="DUF533"/>
    <property type="match status" value="1"/>
</dbReference>
<evidence type="ECO:0000313" key="2">
    <source>
        <dbReference type="EMBL" id="AWU95908.1"/>
    </source>
</evidence>
<dbReference type="SUPFAM" id="SSF158682">
    <property type="entry name" value="TerB-like"/>
    <property type="match status" value="1"/>
</dbReference>
<dbReference type="InterPro" id="IPR007486">
    <property type="entry name" value="YebE"/>
</dbReference>
<keyword evidence="2" id="KW-0614">Plasmid</keyword>
<evidence type="ECO:0000313" key="3">
    <source>
        <dbReference type="Proteomes" id="UP000249605"/>
    </source>
</evidence>
<protein>
    <submittedName>
        <fullName evidence="2">DUF533 domain-containing protein</fullName>
    </submittedName>
</protein>
<dbReference type="EMBL" id="CP029830">
    <property type="protein sequence ID" value="AWU95908.1"/>
    <property type="molecule type" value="Genomic_DNA"/>
</dbReference>
<geneLocation type="plasmid" evidence="2 3">
    <name>unnamed1</name>
</geneLocation>
<dbReference type="Proteomes" id="UP000249605">
    <property type="component" value="Plasmid unnamed1"/>
</dbReference>
<dbReference type="OrthoDB" id="7304713at2"/>
<keyword evidence="3" id="KW-1185">Reference proteome</keyword>
<sequence>MTDSRMPGLLKRLLGGSADPTPSTVQAAASIPTGEPEADASPLGSRLGHQPVLYEMLARQILDSHLRNRHQLHDRAPADLASASPDEARLLVRAMAAAAHANGKLDRIELGRIRGKLRSSPLDEEDRRALENSLQEPQCLEELVRRVDSPRLAARFYAVSLAVIDKNTSTNRSYLRYLAQRLDLPADLVVRLNRQMGLRL</sequence>
<feature type="region of interest" description="Disordered" evidence="1">
    <location>
        <begin position="11"/>
        <end position="44"/>
    </location>
</feature>
<dbReference type="AlphaFoldDB" id="A0A2U9SDD7"/>
<proteinExistence type="predicted"/>
<dbReference type="Gene3D" id="1.10.3680.10">
    <property type="entry name" value="TerB-like"/>
    <property type="match status" value="1"/>
</dbReference>
<name>A0A2U9SDD7_9PROT</name>
<dbReference type="KEGG" id="azm:DM194_13235"/>